<sequence length="267" mass="27565">MAPAPVWLPSTPWLPGSPQLPLGAARAANVNLSLWPLSSDDRLYLGLIAAYSVIVIFLWITPGVRLLLLPLKLVSIALHELSHATAALLTCGQVVSITVNADQGGCTLTRGGSRAIILSAGYLGSSAWGGALIFACRHPVGGQVGAGALLVALAAVAYWADGCLTLLGSIVMAGALVAGWVVAGMTGRLELVGFGVLFVGVLIGLYSVCDIADDLVLRRVNESDAVQFAKESAAAVAATISAVNAASDTADVRRRHRSFRGHCFGRA</sequence>
<name>A0ACC3BZV7_PYRYE</name>
<reference evidence="1" key="1">
    <citation type="submission" date="2019-11" db="EMBL/GenBank/DDBJ databases">
        <title>Nori genome reveals adaptations in red seaweeds to the harsh intertidal environment.</title>
        <authorList>
            <person name="Wang D."/>
            <person name="Mao Y."/>
        </authorList>
    </citation>
    <scope>NUCLEOTIDE SEQUENCE</scope>
    <source>
        <tissue evidence="1">Gametophyte</tissue>
    </source>
</reference>
<proteinExistence type="predicted"/>
<organism evidence="1 2">
    <name type="scientific">Pyropia yezoensis</name>
    <name type="common">Susabi-nori</name>
    <name type="synonym">Porphyra yezoensis</name>
    <dbReference type="NCBI Taxonomy" id="2788"/>
    <lineage>
        <taxon>Eukaryota</taxon>
        <taxon>Rhodophyta</taxon>
        <taxon>Bangiophyceae</taxon>
        <taxon>Bangiales</taxon>
        <taxon>Bangiaceae</taxon>
        <taxon>Pyropia</taxon>
    </lineage>
</organism>
<evidence type="ECO:0000313" key="1">
    <source>
        <dbReference type="EMBL" id="KAK1863452.1"/>
    </source>
</evidence>
<dbReference type="EMBL" id="CM020619">
    <property type="protein sequence ID" value="KAK1863452.1"/>
    <property type="molecule type" value="Genomic_DNA"/>
</dbReference>
<dbReference type="Proteomes" id="UP000798662">
    <property type="component" value="Chromosome 2"/>
</dbReference>
<comment type="caution">
    <text evidence="1">The sequence shown here is derived from an EMBL/GenBank/DDBJ whole genome shotgun (WGS) entry which is preliminary data.</text>
</comment>
<keyword evidence="2" id="KW-1185">Reference proteome</keyword>
<protein>
    <submittedName>
        <fullName evidence="1">Uncharacterized protein</fullName>
    </submittedName>
</protein>
<evidence type="ECO:0000313" key="2">
    <source>
        <dbReference type="Proteomes" id="UP000798662"/>
    </source>
</evidence>
<accession>A0ACC3BZV7</accession>
<gene>
    <name evidence="1" type="ORF">I4F81_006007</name>
</gene>